<gene>
    <name evidence="11" type="ORF">J437_LFUL012307</name>
</gene>
<dbReference type="CDD" id="cd00130">
    <property type="entry name" value="PAS"/>
    <property type="match status" value="2"/>
</dbReference>
<evidence type="ECO:0000259" key="10">
    <source>
        <dbReference type="PROSITE" id="PS50888"/>
    </source>
</evidence>
<dbReference type="AlphaFoldDB" id="A0A8K0P4A6"/>
<dbReference type="GO" id="GO:0032922">
    <property type="term" value="P:circadian regulation of gene expression"/>
    <property type="evidence" value="ECO:0007669"/>
    <property type="project" value="InterPro"/>
</dbReference>
<keyword evidence="1" id="KW-0677">Repeat</keyword>
<evidence type="ECO:0008006" key="13">
    <source>
        <dbReference type="Google" id="ProtNLM"/>
    </source>
</evidence>
<keyword evidence="12" id="KW-1185">Reference proteome</keyword>
<protein>
    <recommendedName>
        <fullName evidence="13">Clock</fullName>
    </recommendedName>
</protein>
<sequence length="898" mass="101015">MFLLRYCEDSNAKMSSSFLKRSLARSDIMDDDIDDKDDTKRKSRNLSEKKRRDQFNMLINELSSMVSTTNRKMDKSTVLKSTISFLKNHNEIAVRSRAHEIQEDWKPSFLSNEEFTHLILEALDGFIIVFSGNTGRLIYISEGVTSLLGHLPSDLLQQHNTLLDLASDHDRPKLRRLLLNLPVSHSSNPSSRSGNGANHYSHLLRQPNSKMSSFEGHDESSPNENYSNTEDKGYFLFIVVWYVIDLYRNPSIVIGVESFLFLENQVSFSCHLRRGDHDVSGEVTYELVRFIGYFRSDIDVGELEEKVSSSGKFSQYHSEVSDVKHVFVGTGRLQTPQLIREVSVVDSSKSEFTSRHSLEWKFLFLDHRAPPIIGYLPFEVLGTSGYDYYHVDDLDQVVLCHEKLMQKGEGTSCYYRFLTKGQQWIWLQTHFYITYHQWNSKPEFIVCTHRLVSYADVLKQMKKNQTHGKTSGSDTGEATESKFKKMKEEDKEDEKKEEDDMSMRGAVETNQENENCSHVNRTNEVDDDETDPERSPSLPMPSAWSYKSSGRRAKAENRYQSGMDTWDRMHGMGSDTTSVDSQVTSQTAGQLPNMNQPTAKCSSESVENMAMRGRENMEENIGNIATSMNGGELLTLVTSVAAPTSSVALTVAPHLSISSSDHHHQQQSSQQPQYLTAIPAAAVLASLPLTPLYPHTVTTNAFHPSTSVSTVELYHQQPPQQHHQPQSQQTAPLLTNQAMQQPLPPQQQSVAPFLLQQTLPPQQSQQHHHLVMTCAQSAVQERLQRKHAALQRLIVQQQEELRRVSEQLVMARYGLLFEGEDGNNPAGTHQLIPSQDPQLHTMQVGMPYSPGGVAPGAVSSTTIGTGSASPPPTSHSSSTIQLFIPPAPSHRVLLDPSR</sequence>
<proteinExistence type="predicted"/>
<feature type="compositionally biased region" description="Basic and acidic residues" evidence="8">
    <location>
        <begin position="479"/>
        <end position="489"/>
    </location>
</feature>
<dbReference type="InterPro" id="IPR001610">
    <property type="entry name" value="PAC"/>
</dbReference>
<evidence type="ECO:0000256" key="2">
    <source>
        <dbReference type="ARBA" id="ARBA00023015"/>
    </source>
</evidence>
<evidence type="ECO:0000256" key="4">
    <source>
        <dbReference type="ARBA" id="ARBA00023125"/>
    </source>
</evidence>
<dbReference type="SUPFAM" id="SSF55785">
    <property type="entry name" value="PYP-like sensor domain (PAS domain)"/>
    <property type="match status" value="2"/>
</dbReference>
<feature type="region of interest" description="Disordered" evidence="8">
    <location>
        <begin position="860"/>
        <end position="881"/>
    </location>
</feature>
<feature type="compositionally biased region" description="Polar residues" evidence="8">
    <location>
        <begin position="467"/>
        <end position="478"/>
    </location>
</feature>
<dbReference type="InterPro" id="IPR036638">
    <property type="entry name" value="HLH_DNA-bd_sf"/>
</dbReference>
<reference evidence="11" key="1">
    <citation type="submission" date="2013-04" db="EMBL/GenBank/DDBJ databases">
        <authorList>
            <person name="Qu J."/>
            <person name="Murali S.C."/>
            <person name="Bandaranaike D."/>
            <person name="Bellair M."/>
            <person name="Blankenburg K."/>
            <person name="Chao H."/>
            <person name="Dinh H."/>
            <person name="Doddapaneni H."/>
            <person name="Downs B."/>
            <person name="Dugan-Rocha S."/>
            <person name="Elkadiri S."/>
            <person name="Gnanaolivu R.D."/>
            <person name="Hernandez B."/>
            <person name="Javaid M."/>
            <person name="Jayaseelan J.C."/>
            <person name="Lee S."/>
            <person name="Li M."/>
            <person name="Ming W."/>
            <person name="Munidasa M."/>
            <person name="Muniz J."/>
            <person name="Nguyen L."/>
            <person name="Ongeri F."/>
            <person name="Osuji N."/>
            <person name="Pu L.-L."/>
            <person name="Puazo M."/>
            <person name="Qu C."/>
            <person name="Quiroz J."/>
            <person name="Raj R."/>
            <person name="Weissenberger G."/>
            <person name="Xin Y."/>
            <person name="Zou X."/>
            <person name="Han Y."/>
            <person name="Richards S."/>
            <person name="Worley K."/>
            <person name="Muzny D."/>
            <person name="Gibbs R."/>
        </authorList>
    </citation>
    <scope>NUCLEOTIDE SEQUENCE</scope>
    <source>
        <strain evidence="11">Sampled in the wild</strain>
    </source>
</reference>
<reference evidence="11" key="2">
    <citation type="submission" date="2017-10" db="EMBL/GenBank/DDBJ databases">
        <title>Ladona fulva Genome sequencing and assembly.</title>
        <authorList>
            <person name="Murali S."/>
            <person name="Richards S."/>
            <person name="Bandaranaike D."/>
            <person name="Bellair M."/>
            <person name="Blankenburg K."/>
            <person name="Chao H."/>
            <person name="Dinh H."/>
            <person name="Doddapaneni H."/>
            <person name="Dugan-Rocha S."/>
            <person name="Elkadiri S."/>
            <person name="Gnanaolivu R."/>
            <person name="Hernandez B."/>
            <person name="Skinner E."/>
            <person name="Javaid M."/>
            <person name="Lee S."/>
            <person name="Li M."/>
            <person name="Ming W."/>
            <person name="Munidasa M."/>
            <person name="Muniz J."/>
            <person name="Nguyen L."/>
            <person name="Hughes D."/>
            <person name="Osuji N."/>
            <person name="Pu L.-L."/>
            <person name="Puazo M."/>
            <person name="Qu C."/>
            <person name="Quiroz J."/>
            <person name="Raj R."/>
            <person name="Weissenberger G."/>
            <person name="Xin Y."/>
            <person name="Zou X."/>
            <person name="Han Y."/>
            <person name="Worley K."/>
            <person name="Muzny D."/>
            <person name="Gibbs R."/>
        </authorList>
    </citation>
    <scope>NUCLEOTIDE SEQUENCE</scope>
    <source>
        <strain evidence="11">Sampled in the wild</strain>
    </source>
</reference>
<accession>A0A8K0P4A6</accession>
<dbReference type="PANTHER" id="PTHR46055">
    <property type="entry name" value="CIRCADIAN LOCOMOTER OUTPUT CYCLES PROTEIN KAPUT"/>
    <property type="match status" value="1"/>
</dbReference>
<dbReference type="InterPro" id="IPR047230">
    <property type="entry name" value="CLOCK-like"/>
</dbReference>
<keyword evidence="7" id="KW-0175">Coiled coil</keyword>
<feature type="domain" description="PAS" evidence="9">
    <location>
        <begin position="112"/>
        <end position="186"/>
    </location>
</feature>
<evidence type="ECO:0000256" key="1">
    <source>
        <dbReference type="ARBA" id="ARBA00022737"/>
    </source>
</evidence>
<feature type="non-terminal residue" evidence="11">
    <location>
        <position position="1"/>
    </location>
</feature>
<feature type="coiled-coil region" evidence="7">
    <location>
        <begin position="780"/>
        <end position="807"/>
    </location>
</feature>
<evidence type="ECO:0000256" key="8">
    <source>
        <dbReference type="SAM" id="MobiDB-lite"/>
    </source>
</evidence>
<dbReference type="SMART" id="SM00353">
    <property type="entry name" value="HLH"/>
    <property type="match status" value="1"/>
</dbReference>
<feature type="compositionally biased region" description="Acidic residues" evidence="8">
    <location>
        <begin position="490"/>
        <end position="500"/>
    </location>
</feature>
<dbReference type="InterPro" id="IPR011598">
    <property type="entry name" value="bHLH_dom"/>
</dbReference>
<feature type="compositionally biased region" description="Polar residues" evidence="8">
    <location>
        <begin position="508"/>
        <end position="522"/>
    </location>
</feature>
<dbReference type="PROSITE" id="PS50888">
    <property type="entry name" value="BHLH"/>
    <property type="match status" value="1"/>
</dbReference>
<dbReference type="Pfam" id="PF14598">
    <property type="entry name" value="PAS_11"/>
    <property type="match status" value="1"/>
</dbReference>
<keyword evidence="4" id="KW-0238">DNA-binding</keyword>
<feature type="domain" description="PAS" evidence="9">
    <location>
        <begin position="361"/>
        <end position="408"/>
    </location>
</feature>
<dbReference type="GO" id="GO:0005737">
    <property type="term" value="C:cytoplasm"/>
    <property type="evidence" value="ECO:0007669"/>
    <property type="project" value="InterPro"/>
</dbReference>
<evidence type="ECO:0000259" key="9">
    <source>
        <dbReference type="PROSITE" id="PS50112"/>
    </source>
</evidence>
<dbReference type="Proteomes" id="UP000792457">
    <property type="component" value="Unassembled WGS sequence"/>
</dbReference>
<keyword evidence="5" id="KW-0804">Transcription</keyword>
<dbReference type="InterPro" id="IPR001067">
    <property type="entry name" value="Nuc_translocat"/>
</dbReference>
<keyword evidence="6" id="KW-0539">Nucleus</keyword>
<dbReference type="Pfam" id="PF00010">
    <property type="entry name" value="HLH"/>
    <property type="match status" value="1"/>
</dbReference>
<feature type="region of interest" description="Disordered" evidence="8">
    <location>
        <begin position="464"/>
        <end position="556"/>
    </location>
</feature>
<dbReference type="GO" id="GO:0000981">
    <property type="term" value="F:DNA-binding transcription factor activity, RNA polymerase II-specific"/>
    <property type="evidence" value="ECO:0007669"/>
    <property type="project" value="InterPro"/>
</dbReference>
<comment type="caution">
    <text evidence="11">The sequence shown here is derived from an EMBL/GenBank/DDBJ whole genome shotgun (WGS) entry which is preliminary data.</text>
</comment>
<dbReference type="PRINTS" id="PR00785">
    <property type="entry name" value="NCTRNSLOCATR"/>
</dbReference>
<dbReference type="Gene3D" id="4.10.280.10">
    <property type="entry name" value="Helix-loop-helix DNA-binding domain"/>
    <property type="match status" value="1"/>
</dbReference>
<dbReference type="InterPro" id="IPR035965">
    <property type="entry name" value="PAS-like_dom_sf"/>
</dbReference>
<keyword evidence="3" id="KW-0090">Biological rhythms</keyword>
<dbReference type="PROSITE" id="PS50112">
    <property type="entry name" value="PAS"/>
    <property type="match status" value="2"/>
</dbReference>
<feature type="domain" description="BHLH" evidence="10">
    <location>
        <begin position="39"/>
        <end position="89"/>
    </location>
</feature>
<dbReference type="GO" id="GO:0000978">
    <property type="term" value="F:RNA polymerase II cis-regulatory region sequence-specific DNA binding"/>
    <property type="evidence" value="ECO:0007669"/>
    <property type="project" value="TreeGrafter"/>
</dbReference>
<evidence type="ECO:0000256" key="3">
    <source>
        <dbReference type="ARBA" id="ARBA00023108"/>
    </source>
</evidence>
<feature type="region of interest" description="Disordered" evidence="8">
    <location>
        <begin position="708"/>
        <end position="730"/>
    </location>
</feature>
<dbReference type="SUPFAM" id="SSF47459">
    <property type="entry name" value="HLH, helix-loop-helix DNA-binding domain"/>
    <property type="match status" value="1"/>
</dbReference>
<dbReference type="Gene3D" id="3.30.450.20">
    <property type="entry name" value="PAS domain"/>
    <property type="match status" value="2"/>
</dbReference>
<dbReference type="SMART" id="SM00091">
    <property type="entry name" value="PAS"/>
    <property type="match status" value="2"/>
</dbReference>
<dbReference type="CDD" id="cd19735">
    <property type="entry name" value="bHLH-PAS_dCLOCK"/>
    <property type="match status" value="1"/>
</dbReference>
<organism evidence="11 12">
    <name type="scientific">Ladona fulva</name>
    <name type="common">Scarce chaser dragonfly</name>
    <name type="synonym">Libellula fulva</name>
    <dbReference type="NCBI Taxonomy" id="123851"/>
    <lineage>
        <taxon>Eukaryota</taxon>
        <taxon>Metazoa</taxon>
        <taxon>Ecdysozoa</taxon>
        <taxon>Arthropoda</taxon>
        <taxon>Hexapoda</taxon>
        <taxon>Insecta</taxon>
        <taxon>Pterygota</taxon>
        <taxon>Palaeoptera</taxon>
        <taxon>Odonata</taxon>
        <taxon>Epiprocta</taxon>
        <taxon>Anisoptera</taxon>
        <taxon>Libelluloidea</taxon>
        <taxon>Libellulidae</taxon>
        <taxon>Ladona</taxon>
    </lineage>
</organism>
<feature type="compositionally biased region" description="Low complexity" evidence="8">
    <location>
        <begin position="860"/>
        <end position="880"/>
    </location>
</feature>
<evidence type="ECO:0000313" key="12">
    <source>
        <dbReference type="Proteomes" id="UP000792457"/>
    </source>
</evidence>
<dbReference type="GO" id="GO:1990513">
    <property type="term" value="C:CLOCK-BMAL transcription complex"/>
    <property type="evidence" value="ECO:0007669"/>
    <property type="project" value="TreeGrafter"/>
</dbReference>
<dbReference type="SMART" id="SM00086">
    <property type="entry name" value="PAC"/>
    <property type="match status" value="1"/>
</dbReference>
<evidence type="ECO:0000256" key="7">
    <source>
        <dbReference type="SAM" id="Coils"/>
    </source>
</evidence>
<dbReference type="InterPro" id="IPR000014">
    <property type="entry name" value="PAS"/>
</dbReference>
<keyword evidence="2" id="KW-0805">Transcription regulation</keyword>
<dbReference type="GO" id="GO:0045944">
    <property type="term" value="P:positive regulation of transcription by RNA polymerase II"/>
    <property type="evidence" value="ECO:0007669"/>
    <property type="project" value="UniProtKB-ARBA"/>
</dbReference>
<feature type="compositionally biased region" description="Low complexity" evidence="8">
    <location>
        <begin position="715"/>
        <end position="729"/>
    </location>
</feature>
<name>A0A8K0P4A6_LADFU</name>
<evidence type="ECO:0000256" key="6">
    <source>
        <dbReference type="ARBA" id="ARBA00023242"/>
    </source>
</evidence>
<dbReference type="EMBL" id="KZ308578">
    <property type="protein sequence ID" value="KAG8231813.1"/>
    <property type="molecule type" value="Genomic_DNA"/>
</dbReference>
<evidence type="ECO:0000313" key="11">
    <source>
        <dbReference type="EMBL" id="KAG8231813.1"/>
    </source>
</evidence>
<dbReference type="PANTHER" id="PTHR46055:SF3">
    <property type="entry name" value="CIRCADIAN LOCOMOTER OUTPUT CYCLES PROTEIN KAPUT"/>
    <property type="match status" value="1"/>
</dbReference>
<dbReference type="GO" id="GO:0046983">
    <property type="term" value="F:protein dimerization activity"/>
    <property type="evidence" value="ECO:0007669"/>
    <property type="project" value="InterPro"/>
</dbReference>
<evidence type="ECO:0000256" key="5">
    <source>
        <dbReference type="ARBA" id="ARBA00023163"/>
    </source>
</evidence>
<dbReference type="OrthoDB" id="411251at2759"/>